<sequence>MNTSLLIEPMNIQQLLDKNFFIPAYQRGYRWTPQQIKDFLNDINEFEPKINENGEKSWYCLQPLVLKPMDIESVNINRLDVEKNWYEVIDGQQRLTTIFLLIHYINEMWKGKFKHKEFTLKYQTRQFSSDFLTNLAIDTTNNDRIINDQNIDFFFISNAYQTIHEWAESLELTGQLNSAELESKFVHYTKVIWYETDSDSVEVFTRLNVGKIPLTNAELIKALFLNKTNFIELNDKDKAKIRLQQIEISTEWDRMEYALQHDSFWYFLTDRKQLTTRIDLIFNLISKKHAKNDDYFTFRYFSERLKKEKIKNVWREVKQCFQTLEEWYKDRTLYHKIGYLISIGFNIDEIYTLNKDTTKIEFLNVINKKIIEYLPNNDLNELQYRSEKIRPILLFHNVQTFLNNKNETTRFPFDRFKKEKWDVEHITALADQPPRSDQHKKDWIKEILDNISNLNLDSHLHNKLLEVQSDLSQFDEFFIQFMESFQGQGLDVNSIDNLVLLDSSTNRSYKNSVFPIKRKKIIQREKTGTFVPICTKNVFMKFYSTDVEQMSFWGEKDREQYLTDIEETISSLKNSQLA</sequence>
<evidence type="ECO:0000259" key="1">
    <source>
        <dbReference type="Pfam" id="PF03235"/>
    </source>
</evidence>
<accession>A0A1Y3CH28</accession>
<reference evidence="2 3" key="1">
    <citation type="submission" date="2017-04" db="EMBL/GenBank/DDBJ databases">
        <title>High diversity of culturable Acinetobacter species in natural soil and water ecosystems.</title>
        <authorList>
            <person name="Nemec A."/>
            <person name="Radolfova-Krizova L."/>
        </authorList>
    </citation>
    <scope>NUCLEOTIDE SEQUENCE [LARGE SCALE GENOMIC DNA]</scope>
    <source>
        <strain evidence="2 3">ANC 4999</strain>
    </source>
</reference>
<dbReference type="AlphaFoldDB" id="A0A1Y3CH28"/>
<name>A0A1Y3CH28_9GAMM</name>
<evidence type="ECO:0000313" key="3">
    <source>
        <dbReference type="Proteomes" id="UP000242765"/>
    </source>
</evidence>
<comment type="caution">
    <text evidence="2">The sequence shown here is derived from an EMBL/GenBank/DDBJ whole genome shotgun (WGS) entry which is preliminary data.</text>
</comment>
<keyword evidence="3" id="KW-1185">Reference proteome</keyword>
<organism evidence="2 3">
    <name type="scientific">Acinetobacter silvestris</name>
    <dbReference type="NCBI Taxonomy" id="1977882"/>
    <lineage>
        <taxon>Bacteria</taxon>
        <taxon>Pseudomonadati</taxon>
        <taxon>Pseudomonadota</taxon>
        <taxon>Gammaproteobacteria</taxon>
        <taxon>Moraxellales</taxon>
        <taxon>Moraxellaceae</taxon>
        <taxon>Acinetobacter</taxon>
    </lineage>
</organism>
<proteinExistence type="predicted"/>
<dbReference type="Proteomes" id="UP000242765">
    <property type="component" value="Unassembled WGS sequence"/>
</dbReference>
<dbReference type="InterPro" id="IPR004919">
    <property type="entry name" value="GmrSD_N"/>
</dbReference>
<evidence type="ECO:0000313" key="2">
    <source>
        <dbReference type="EMBL" id="OTG66415.1"/>
    </source>
</evidence>
<dbReference type="PANTHER" id="PTHR35149:SF2">
    <property type="entry name" value="DUF262 DOMAIN-CONTAINING PROTEIN"/>
    <property type="match status" value="1"/>
</dbReference>
<protein>
    <recommendedName>
        <fullName evidence="1">GmrSD restriction endonucleases N-terminal domain-containing protein</fullName>
    </recommendedName>
</protein>
<gene>
    <name evidence="2" type="ORF">B9T28_03935</name>
</gene>
<feature type="domain" description="GmrSD restriction endonucleases N-terminal" evidence="1">
    <location>
        <begin position="13"/>
        <end position="225"/>
    </location>
</feature>
<dbReference type="Pfam" id="PF03235">
    <property type="entry name" value="GmrSD_N"/>
    <property type="match status" value="1"/>
</dbReference>
<dbReference type="OrthoDB" id="9798761at2"/>
<dbReference type="PANTHER" id="PTHR35149">
    <property type="entry name" value="SLL5132 PROTEIN"/>
    <property type="match status" value="1"/>
</dbReference>
<dbReference type="RefSeq" id="WP_086202659.1">
    <property type="nucleotide sequence ID" value="NZ_NEGB01000002.1"/>
</dbReference>
<dbReference type="EMBL" id="NEGB01000002">
    <property type="protein sequence ID" value="OTG66415.1"/>
    <property type="molecule type" value="Genomic_DNA"/>
</dbReference>